<keyword evidence="2" id="KW-1185">Reference proteome</keyword>
<accession>A0AAE9JP19</accession>
<proteinExistence type="predicted"/>
<dbReference type="AlphaFoldDB" id="A0AAE9JP19"/>
<name>A0AAE9JP19_CAEBR</name>
<dbReference type="Proteomes" id="UP000829354">
    <property type="component" value="Chromosome V"/>
</dbReference>
<organism evidence="1 2">
    <name type="scientific">Caenorhabditis briggsae</name>
    <dbReference type="NCBI Taxonomy" id="6238"/>
    <lineage>
        <taxon>Eukaryota</taxon>
        <taxon>Metazoa</taxon>
        <taxon>Ecdysozoa</taxon>
        <taxon>Nematoda</taxon>
        <taxon>Chromadorea</taxon>
        <taxon>Rhabditida</taxon>
        <taxon>Rhabditina</taxon>
        <taxon>Rhabditomorpha</taxon>
        <taxon>Rhabditoidea</taxon>
        <taxon>Rhabditidae</taxon>
        <taxon>Peloderinae</taxon>
        <taxon>Caenorhabditis</taxon>
    </lineage>
</organism>
<gene>
    <name evidence="1" type="ORF">L5515_009540</name>
</gene>
<reference evidence="1 2" key="1">
    <citation type="submission" date="2022-04" db="EMBL/GenBank/DDBJ databases">
        <title>Chromosome-level reference genomes for two strains of Caenorhabditis briggsae: an improved platform for comparative genomics.</title>
        <authorList>
            <person name="Stevens L."/>
            <person name="Andersen E."/>
        </authorList>
    </citation>
    <scope>NUCLEOTIDE SEQUENCE [LARGE SCALE GENOMIC DNA]</scope>
    <source>
        <strain evidence="1">VX34</strain>
        <tissue evidence="1">Whole-organism</tissue>
    </source>
</reference>
<evidence type="ECO:0000313" key="1">
    <source>
        <dbReference type="EMBL" id="UMM37926.1"/>
    </source>
</evidence>
<protein>
    <submittedName>
        <fullName evidence="1">Uncharacterized protein</fullName>
    </submittedName>
</protein>
<sequence>MNQLEYNPELEKVIYAQLALTGGCPKTQYISTDSLDIYFSGEGFNAPDLYGPAGSKCPKGRKATAKKLCAREKKTN</sequence>
<evidence type="ECO:0000313" key="2">
    <source>
        <dbReference type="Proteomes" id="UP000829354"/>
    </source>
</evidence>
<dbReference type="EMBL" id="CP092624">
    <property type="protein sequence ID" value="UMM37926.1"/>
    <property type="molecule type" value="Genomic_DNA"/>
</dbReference>